<organism evidence="1 2">
    <name type="scientific">Acanthoscelides obtectus</name>
    <name type="common">Bean weevil</name>
    <name type="synonym">Bruchus obtectus</name>
    <dbReference type="NCBI Taxonomy" id="200917"/>
    <lineage>
        <taxon>Eukaryota</taxon>
        <taxon>Metazoa</taxon>
        <taxon>Ecdysozoa</taxon>
        <taxon>Arthropoda</taxon>
        <taxon>Hexapoda</taxon>
        <taxon>Insecta</taxon>
        <taxon>Pterygota</taxon>
        <taxon>Neoptera</taxon>
        <taxon>Endopterygota</taxon>
        <taxon>Coleoptera</taxon>
        <taxon>Polyphaga</taxon>
        <taxon>Cucujiformia</taxon>
        <taxon>Chrysomeloidea</taxon>
        <taxon>Chrysomelidae</taxon>
        <taxon>Bruchinae</taxon>
        <taxon>Bruchini</taxon>
        <taxon>Acanthoscelides</taxon>
    </lineage>
</organism>
<reference evidence="1" key="1">
    <citation type="submission" date="2022-03" db="EMBL/GenBank/DDBJ databases">
        <authorList>
            <person name="Sayadi A."/>
        </authorList>
    </citation>
    <scope>NUCLEOTIDE SEQUENCE</scope>
</reference>
<dbReference type="Proteomes" id="UP001152888">
    <property type="component" value="Unassembled WGS sequence"/>
</dbReference>
<gene>
    <name evidence="1" type="ORF">ACAOBT_LOCUS28082</name>
</gene>
<keyword evidence="2" id="KW-1185">Reference proteome</keyword>
<evidence type="ECO:0000313" key="1">
    <source>
        <dbReference type="EMBL" id="CAH2004591.1"/>
    </source>
</evidence>
<proteinExistence type="predicted"/>
<dbReference type="AlphaFoldDB" id="A0A9P0PZ99"/>
<protein>
    <submittedName>
        <fullName evidence="1">Uncharacterized protein</fullName>
    </submittedName>
</protein>
<sequence length="42" mass="4898">MKLTSASPRLMSKKLKSPQSTLRLSMMDCFLIRIFRKIQRVG</sequence>
<dbReference type="EMBL" id="CAKOFQ010007596">
    <property type="protein sequence ID" value="CAH2004591.1"/>
    <property type="molecule type" value="Genomic_DNA"/>
</dbReference>
<comment type="caution">
    <text evidence="1">The sequence shown here is derived from an EMBL/GenBank/DDBJ whole genome shotgun (WGS) entry which is preliminary data.</text>
</comment>
<accession>A0A9P0PZ99</accession>
<name>A0A9P0PZ99_ACAOB</name>
<evidence type="ECO:0000313" key="2">
    <source>
        <dbReference type="Proteomes" id="UP001152888"/>
    </source>
</evidence>